<reference evidence="4 5" key="1">
    <citation type="journal article" date="2015" name="Genome Announc.">
        <title>Complete Genome Sequence of Pelosinus fermentans JBW45, a Member of a Remarkably Competitive Group of Negativicutes in the Firmicutes Phylum.</title>
        <authorList>
            <person name="De Leon K.B."/>
            <person name="Utturkar S.M."/>
            <person name="Camilleri L.B."/>
            <person name="Elias D.A."/>
            <person name="Arkin A.P."/>
            <person name="Fields M.W."/>
            <person name="Brown S.D."/>
            <person name="Wall J.D."/>
        </authorList>
    </citation>
    <scope>NUCLEOTIDE SEQUENCE [LARGE SCALE GENOMIC DNA]</scope>
    <source>
        <strain evidence="4 5">JBW45</strain>
    </source>
</reference>
<dbReference type="PROSITE" id="PS50977">
    <property type="entry name" value="HTH_TETR_2"/>
    <property type="match status" value="1"/>
</dbReference>
<dbReference type="AlphaFoldDB" id="I9NT17"/>
<dbReference type="Proteomes" id="UP000005361">
    <property type="component" value="Chromosome"/>
</dbReference>
<feature type="domain" description="HTH tetR-type" evidence="3">
    <location>
        <begin position="9"/>
        <end position="70"/>
    </location>
</feature>
<dbReference type="KEGG" id="pft:JBW_01082"/>
<evidence type="ECO:0000313" key="5">
    <source>
        <dbReference type="Proteomes" id="UP000005361"/>
    </source>
</evidence>
<dbReference type="STRING" id="1192197.JBW_01082"/>
<accession>I9NT17</accession>
<dbReference type="HOGENOM" id="CLU_069356_17_2_9"/>
<gene>
    <name evidence="4" type="ORF">JBW_01082</name>
</gene>
<evidence type="ECO:0000256" key="2">
    <source>
        <dbReference type="PROSITE-ProRule" id="PRU00335"/>
    </source>
</evidence>
<proteinExistence type="predicted"/>
<dbReference type="InterPro" id="IPR001647">
    <property type="entry name" value="HTH_TetR"/>
</dbReference>
<dbReference type="OrthoDB" id="1679733at2"/>
<evidence type="ECO:0000259" key="3">
    <source>
        <dbReference type="PROSITE" id="PS50977"/>
    </source>
</evidence>
<evidence type="ECO:0000256" key="1">
    <source>
        <dbReference type="ARBA" id="ARBA00023125"/>
    </source>
</evidence>
<dbReference type="RefSeq" id="WP_007955833.1">
    <property type="nucleotide sequence ID" value="NZ_CP010978.1"/>
</dbReference>
<dbReference type="InterPro" id="IPR009057">
    <property type="entry name" value="Homeodomain-like_sf"/>
</dbReference>
<keyword evidence="1 2" id="KW-0238">DNA-binding</keyword>
<dbReference type="GO" id="GO:0003677">
    <property type="term" value="F:DNA binding"/>
    <property type="evidence" value="ECO:0007669"/>
    <property type="project" value="UniProtKB-UniRule"/>
</dbReference>
<organism evidence="4 5">
    <name type="scientific">Pelosinus fermentans JBW45</name>
    <dbReference type="NCBI Taxonomy" id="1192197"/>
    <lineage>
        <taxon>Bacteria</taxon>
        <taxon>Bacillati</taxon>
        <taxon>Bacillota</taxon>
        <taxon>Negativicutes</taxon>
        <taxon>Selenomonadales</taxon>
        <taxon>Sporomusaceae</taxon>
        <taxon>Pelosinus</taxon>
    </lineage>
</organism>
<protein>
    <submittedName>
        <fullName evidence="4">Transcriptional regulator, TetR family</fullName>
    </submittedName>
</protein>
<dbReference type="EMBL" id="CP010978">
    <property type="protein sequence ID" value="AJQ26434.1"/>
    <property type="molecule type" value="Genomic_DNA"/>
</dbReference>
<evidence type="ECO:0000313" key="4">
    <source>
        <dbReference type="EMBL" id="AJQ26434.1"/>
    </source>
</evidence>
<feature type="DNA-binding region" description="H-T-H motif" evidence="2">
    <location>
        <begin position="33"/>
        <end position="52"/>
    </location>
</feature>
<name>I9NT17_9FIRM</name>
<dbReference type="Pfam" id="PF00440">
    <property type="entry name" value="TetR_N"/>
    <property type="match status" value="1"/>
</dbReference>
<dbReference type="SUPFAM" id="SSF46689">
    <property type="entry name" value="Homeodomain-like"/>
    <property type="match status" value="1"/>
</dbReference>
<dbReference type="Gene3D" id="1.10.357.10">
    <property type="entry name" value="Tetracycline Repressor, domain 2"/>
    <property type="match status" value="1"/>
</dbReference>
<sequence>MSDDIKKKDQINTRILQTAHKLIFESGGISNVKMYQIAKKTGIGQATLYRRYKSMDEIFLDLLMEDIKLLKAEITTFIEDSNNSTFNQIKFFFECFIEFNEKGYQYFKNSAIIKPSMNYNYYSSPIYSWLDQTLHKLLENHLNKQSPIYLEIKFITHTLLTIIGIEAYIFLRNNKYTIEQIKNNLYTIYLEPICNPVQN</sequence>
<reference evidence="5" key="2">
    <citation type="submission" date="2015-02" db="EMBL/GenBank/DDBJ databases">
        <title>Complete Genome Sequence of Pelosinus fermentans JBW45.</title>
        <authorList>
            <person name="De Leon K.B."/>
            <person name="Utturkar S.M."/>
            <person name="Camilleri L.B."/>
            <person name="Arkin A.P."/>
            <person name="Fields M.W."/>
            <person name="Brown S.D."/>
            <person name="Wall J.D."/>
        </authorList>
    </citation>
    <scope>NUCLEOTIDE SEQUENCE [LARGE SCALE GENOMIC DNA]</scope>
    <source>
        <strain evidence="5">JBW45</strain>
    </source>
</reference>